<dbReference type="OrthoDB" id="2802364at2759"/>
<protein>
    <submittedName>
        <fullName evidence="1">Uncharacterized protein</fullName>
    </submittedName>
</protein>
<evidence type="ECO:0000313" key="2">
    <source>
        <dbReference type="Proteomes" id="UP000076154"/>
    </source>
</evidence>
<evidence type="ECO:0000313" key="1">
    <source>
        <dbReference type="EMBL" id="RDB28310.1"/>
    </source>
</evidence>
<comment type="caution">
    <text evidence="1">The sequence shown here is derived from an EMBL/GenBank/DDBJ whole genome shotgun (WGS) entry which is preliminary data.</text>
</comment>
<dbReference type="EMBL" id="LUEZ02000012">
    <property type="protein sequence ID" value="RDB28310.1"/>
    <property type="molecule type" value="Genomic_DNA"/>
</dbReference>
<sequence length="231" mass="25372">MTPTPLSTSFLFQIFQSPDLHRSALCHHFNVYRAPLGTSTLPQTFDMPVLRDAHMPSHVVAVTQANSPAPPLMLPIDATLYAHGFRVDLAFPTAAPGTTSPVPRALDPSSPTSRLVVTLPVVPLAVPHAPSLPLLFLFGLGLEQQPNTLAWRLLPAHVVEEFPNAAAMAQVLARTLRDDKFEALYRMNHGMWCNVLALGLRNTRIAELVQTVWNVTAEARKIRQRAGLGRQ</sequence>
<dbReference type="AlphaFoldDB" id="A0A369K491"/>
<gene>
    <name evidence="1" type="ORF">Hypma_001300</name>
</gene>
<proteinExistence type="predicted"/>
<organism evidence="1 2">
    <name type="scientific">Hypsizygus marmoreus</name>
    <name type="common">White beech mushroom</name>
    <name type="synonym">Agaricus marmoreus</name>
    <dbReference type="NCBI Taxonomy" id="39966"/>
    <lineage>
        <taxon>Eukaryota</taxon>
        <taxon>Fungi</taxon>
        <taxon>Dikarya</taxon>
        <taxon>Basidiomycota</taxon>
        <taxon>Agaricomycotina</taxon>
        <taxon>Agaricomycetes</taxon>
        <taxon>Agaricomycetidae</taxon>
        <taxon>Agaricales</taxon>
        <taxon>Tricholomatineae</taxon>
        <taxon>Lyophyllaceae</taxon>
        <taxon>Hypsizygus</taxon>
    </lineage>
</organism>
<dbReference type="InParanoid" id="A0A369K491"/>
<accession>A0A369K491</accession>
<dbReference type="Proteomes" id="UP000076154">
    <property type="component" value="Unassembled WGS sequence"/>
</dbReference>
<name>A0A369K491_HYPMA</name>
<reference evidence="1" key="1">
    <citation type="submission" date="2018-04" db="EMBL/GenBank/DDBJ databases">
        <title>Whole genome sequencing of Hypsizygus marmoreus.</title>
        <authorList>
            <person name="Choi I.-G."/>
            <person name="Min B."/>
            <person name="Kim J.-G."/>
            <person name="Kim S."/>
            <person name="Oh Y.-L."/>
            <person name="Kong W.-S."/>
            <person name="Park H."/>
            <person name="Jeong J."/>
            <person name="Song E.-S."/>
        </authorList>
    </citation>
    <scope>NUCLEOTIDE SEQUENCE [LARGE SCALE GENOMIC DNA]</scope>
    <source>
        <strain evidence="1">51987-8</strain>
    </source>
</reference>
<keyword evidence="2" id="KW-1185">Reference proteome</keyword>